<sequence length="230" mass="24689">MSTSTDEFLDLLRDRRSEIHAALTAEQFARYQDGVRALRAAGDDVRAVREALRAVRTALRALPPGTELSGRLGQVRGAGPAGAAVLPDAGRLDGLIRLLESADWPALEPAAAEIARGVRERLLTAPARGADRLPAGAAGDPAGAGLIRLTDRAGHDRYPDFQFDPDTGEPLPVVQRINRLLLSDQDPWGAADWWLGGNEWLDDVPAALLGQVPDEVLTLAARELMEEGAW</sequence>
<gene>
    <name evidence="1" type="ORF">ACFPRH_28345</name>
</gene>
<dbReference type="Proteomes" id="UP001596160">
    <property type="component" value="Unassembled WGS sequence"/>
</dbReference>
<protein>
    <submittedName>
        <fullName evidence="1">Uncharacterized protein</fullName>
    </submittedName>
</protein>
<name>A0ABW0AS94_9ACTN</name>
<organism evidence="1 2">
    <name type="scientific">Streptomyces amakusaensis</name>
    <dbReference type="NCBI Taxonomy" id="67271"/>
    <lineage>
        <taxon>Bacteria</taxon>
        <taxon>Bacillati</taxon>
        <taxon>Actinomycetota</taxon>
        <taxon>Actinomycetes</taxon>
        <taxon>Kitasatosporales</taxon>
        <taxon>Streptomycetaceae</taxon>
        <taxon>Streptomyces</taxon>
    </lineage>
</organism>
<keyword evidence="2" id="KW-1185">Reference proteome</keyword>
<evidence type="ECO:0000313" key="1">
    <source>
        <dbReference type="EMBL" id="MFC5155638.1"/>
    </source>
</evidence>
<evidence type="ECO:0000313" key="2">
    <source>
        <dbReference type="Proteomes" id="UP001596160"/>
    </source>
</evidence>
<dbReference type="RefSeq" id="WP_344483560.1">
    <property type="nucleotide sequence ID" value="NZ_BAAASB010000021.1"/>
</dbReference>
<proteinExistence type="predicted"/>
<reference evidence="2" key="1">
    <citation type="journal article" date="2019" name="Int. J. Syst. Evol. Microbiol.">
        <title>The Global Catalogue of Microorganisms (GCM) 10K type strain sequencing project: providing services to taxonomists for standard genome sequencing and annotation.</title>
        <authorList>
            <consortium name="The Broad Institute Genomics Platform"/>
            <consortium name="The Broad Institute Genome Sequencing Center for Infectious Disease"/>
            <person name="Wu L."/>
            <person name="Ma J."/>
        </authorList>
    </citation>
    <scope>NUCLEOTIDE SEQUENCE [LARGE SCALE GENOMIC DNA]</scope>
    <source>
        <strain evidence="2">PCU 266</strain>
    </source>
</reference>
<accession>A0ABW0AS94</accession>
<dbReference type="EMBL" id="JBHSKP010000024">
    <property type="protein sequence ID" value="MFC5155638.1"/>
    <property type="molecule type" value="Genomic_DNA"/>
</dbReference>
<comment type="caution">
    <text evidence="1">The sequence shown here is derived from an EMBL/GenBank/DDBJ whole genome shotgun (WGS) entry which is preliminary data.</text>
</comment>